<evidence type="ECO:0000313" key="1">
    <source>
        <dbReference type="EMBL" id="PNH22291.1"/>
    </source>
</evidence>
<reference evidence="1 2" key="1">
    <citation type="submission" date="2017-05" db="EMBL/GenBank/DDBJ databases">
        <authorList>
            <person name="Song R."/>
            <person name="Chenine A.L."/>
            <person name="Ruprecht R.M."/>
        </authorList>
    </citation>
    <scope>NUCLEOTIDE SEQUENCE [LARGE SCALE GENOMIC DNA]</scope>
    <source>
        <strain evidence="1 2">KA00229</strain>
    </source>
</reference>
<sequence length="81" mass="8834">MIERPVRDLHSEKRIPPLFCKVIARGERCVNVQGGLGGYIAALVRQGGSGAIVKRFTVPLFQVAYRLFESDFAVSGSISTP</sequence>
<proteinExistence type="predicted"/>
<comment type="caution">
    <text evidence="1">The sequence shown here is derived from an EMBL/GenBank/DDBJ whole genome shotgun (WGS) entry which is preliminary data.</text>
</comment>
<gene>
    <name evidence="1" type="ORF">CAL30_01520</name>
</gene>
<accession>A0A2J8BC17</accession>
<protein>
    <submittedName>
        <fullName evidence="1">Uncharacterized protein</fullName>
    </submittedName>
</protein>
<dbReference type="Proteomes" id="UP000242958">
    <property type="component" value="Unassembled WGS sequence"/>
</dbReference>
<dbReference type="AlphaFoldDB" id="A0A2J8BC17"/>
<evidence type="ECO:0000313" key="2">
    <source>
        <dbReference type="Proteomes" id="UP000242958"/>
    </source>
</evidence>
<dbReference type="EMBL" id="NFMF01000002">
    <property type="protein sequence ID" value="PNH22291.1"/>
    <property type="molecule type" value="Genomic_DNA"/>
</dbReference>
<organism evidence="1 2">
    <name type="scientific">Megasphaera hutchinsoni</name>
    <dbReference type="NCBI Taxonomy" id="1588748"/>
    <lineage>
        <taxon>Bacteria</taxon>
        <taxon>Bacillati</taxon>
        <taxon>Bacillota</taxon>
        <taxon>Negativicutes</taxon>
        <taxon>Veillonellales</taxon>
        <taxon>Veillonellaceae</taxon>
        <taxon>Megasphaera</taxon>
    </lineage>
</organism>
<name>A0A2J8BC17_9FIRM</name>